<name>A0A1G8KCP3_9FLAO</name>
<reference evidence="4" key="1">
    <citation type="submission" date="2016-10" db="EMBL/GenBank/DDBJ databases">
        <authorList>
            <person name="Varghese N."/>
            <person name="Submissions S."/>
        </authorList>
    </citation>
    <scope>NUCLEOTIDE SEQUENCE [LARGE SCALE GENOMIC DNA]</scope>
    <source>
        <strain evidence="4">DSM 17071</strain>
    </source>
</reference>
<sequence length="268" mass="28722">MKLKLLLGTLMFAAVTSQAQVATINENFNSFTPGQGQSVFPQNQWTAIYPAPVGNPPPMMNIVVNNATDNFVQAYSGANQNSPEYLISPQIVAPAGDKTLTFKARRNTGSAPGSVQVGLASSPTDMSTFVALATATTLTSDTFQTISIPVTASNSQYIVFKFVGAFAPHTVLEIDDVVYNQASSLGISDQIKAKEEIKFAINEENTALQFVTKKDPKNISIYSAVGQKVAEGKLSGKFFDISTLHTGIYYIIIETAEGSAVKSKFIKS</sequence>
<dbReference type="NCBIfam" id="TIGR04183">
    <property type="entry name" value="Por_Secre_tail"/>
    <property type="match status" value="1"/>
</dbReference>
<keyword evidence="1 2" id="KW-0732">Signal</keyword>
<dbReference type="RefSeq" id="WP_089858584.1">
    <property type="nucleotide sequence ID" value="NZ_FNDW01000007.1"/>
</dbReference>
<accession>A0A1G8KCP3</accession>
<dbReference type="EMBL" id="FNDW01000007">
    <property type="protein sequence ID" value="SDI41182.1"/>
    <property type="molecule type" value="Genomic_DNA"/>
</dbReference>
<gene>
    <name evidence="3" type="ORF">SAMN05421846_10782</name>
</gene>
<feature type="chain" id="PRO_5011620861" evidence="2">
    <location>
        <begin position="20"/>
        <end position="268"/>
    </location>
</feature>
<keyword evidence="4" id="KW-1185">Reference proteome</keyword>
<protein>
    <submittedName>
        <fullName evidence="3">Por secretion system C-terminal sorting domain-containing protein</fullName>
    </submittedName>
</protein>
<dbReference type="OrthoDB" id="1273458at2"/>
<proteinExistence type="predicted"/>
<organism evidence="3 4">
    <name type="scientific">Chryseobacterium taeanense</name>
    <dbReference type="NCBI Taxonomy" id="311334"/>
    <lineage>
        <taxon>Bacteria</taxon>
        <taxon>Pseudomonadati</taxon>
        <taxon>Bacteroidota</taxon>
        <taxon>Flavobacteriia</taxon>
        <taxon>Flavobacteriales</taxon>
        <taxon>Weeksellaceae</taxon>
        <taxon>Chryseobacterium group</taxon>
        <taxon>Chryseobacterium</taxon>
    </lineage>
</organism>
<dbReference type="AlphaFoldDB" id="A0A1G8KCP3"/>
<dbReference type="STRING" id="311334.SAMN05421846_10782"/>
<dbReference type="Proteomes" id="UP000198869">
    <property type="component" value="Unassembled WGS sequence"/>
</dbReference>
<feature type="signal peptide" evidence="2">
    <location>
        <begin position="1"/>
        <end position="19"/>
    </location>
</feature>
<dbReference type="NCBIfam" id="NF038128">
    <property type="entry name" value="choice_anch_J"/>
    <property type="match status" value="1"/>
</dbReference>
<evidence type="ECO:0000256" key="1">
    <source>
        <dbReference type="ARBA" id="ARBA00022729"/>
    </source>
</evidence>
<evidence type="ECO:0000313" key="4">
    <source>
        <dbReference type="Proteomes" id="UP000198869"/>
    </source>
</evidence>
<evidence type="ECO:0000256" key="2">
    <source>
        <dbReference type="SAM" id="SignalP"/>
    </source>
</evidence>
<dbReference type="Gene3D" id="2.60.120.200">
    <property type="match status" value="1"/>
</dbReference>
<dbReference type="InterPro" id="IPR026444">
    <property type="entry name" value="Secre_tail"/>
</dbReference>
<evidence type="ECO:0000313" key="3">
    <source>
        <dbReference type="EMBL" id="SDI41182.1"/>
    </source>
</evidence>